<keyword evidence="4 12" id="KW-0032">Aminotransferase</keyword>
<comment type="similarity">
    <text evidence="2">Belongs to the class-II pyridoxal-phosphate-dependent aminotransferase family. Histidinol-phosphate aminotransferase subfamily.</text>
</comment>
<evidence type="ECO:0000256" key="2">
    <source>
        <dbReference type="ARBA" id="ARBA00007970"/>
    </source>
</evidence>
<comment type="catalytic activity">
    <reaction evidence="9">
        <text>L-histidinol phosphate + 2-oxoglutarate = 3-(imidazol-4-yl)-2-oxopropyl phosphate + L-glutamate</text>
        <dbReference type="Rhea" id="RHEA:23744"/>
        <dbReference type="ChEBI" id="CHEBI:16810"/>
        <dbReference type="ChEBI" id="CHEBI:29985"/>
        <dbReference type="ChEBI" id="CHEBI:57766"/>
        <dbReference type="ChEBI" id="CHEBI:57980"/>
        <dbReference type="EC" id="2.6.1.9"/>
    </reaction>
</comment>
<dbReference type="InterPro" id="IPR015421">
    <property type="entry name" value="PyrdxlP-dep_Trfase_major"/>
</dbReference>
<evidence type="ECO:0000256" key="8">
    <source>
        <dbReference type="ARBA" id="ARBA00023102"/>
    </source>
</evidence>
<dbReference type="GO" id="GO:0030170">
    <property type="term" value="F:pyridoxal phosphate binding"/>
    <property type="evidence" value="ECO:0007669"/>
    <property type="project" value="InterPro"/>
</dbReference>
<sequence length="330" mass="35789">MPDLFPHHGGTDSGPEPRHDFSTNANPLGPCPAVLAAVRAADLSRYPDPAYTGLRDTLAAHHGVTPDRIVVGAGASELILRLVRAHRGSVHALGPTFSEYGRCAHVELRPWTEERSPADFLAAHADGRRLGFICWPNNPTGDRWPLDFVRDASLAGPLVLDLAYLPFCDTTELAALERATPGALRLYAPNKAFGLCGLRAAYLVLPESRQDLAHLAPSWVIDRASEAFLAATVTPEALAWLEATKPVIAAWRSALARDLRSHGFEVHESPCTFLLVRVSNAAHVATALRRQGIRVRDATSFGLTHSLRLAVQHPEANETLVRALSEFPAD</sequence>
<evidence type="ECO:0000259" key="11">
    <source>
        <dbReference type="Pfam" id="PF00155"/>
    </source>
</evidence>
<keyword evidence="7" id="KW-0663">Pyridoxal phosphate</keyword>
<dbReference type="GO" id="GO:0000105">
    <property type="term" value="P:L-histidine biosynthetic process"/>
    <property type="evidence" value="ECO:0007669"/>
    <property type="project" value="UniProtKB-KW"/>
</dbReference>
<dbReference type="PANTHER" id="PTHR43643">
    <property type="entry name" value="HISTIDINOL-PHOSPHATE AMINOTRANSFERASE 2"/>
    <property type="match status" value="1"/>
</dbReference>
<protein>
    <recommendedName>
        <fullName evidence="3">histidinol-phosphate transaminase</fullName>
        <ecNumber evidence="3">2.6.1.9</ecNumber>
    </recommendedName>
</protein>
<evidence type="ECO:0000313" key="12">
    <source>
        <dbReference type="EMBL" id="OIR08207.1"/>
    </source>
</evidence>
<dbReference type="EMBL" id="MLJW01000033">
    <property type="protein sequence ID" value="OIR08207.1"/>
    <property type="molecule type" value="Genomic_DNA"/>
</dbReference>
<evidence type="ECO:0000256" key="10">
    <source>
        <dbReference type="SAM" id="MobiDB-lite"/>
    </source>
</evidence>
<dbReference type="InterPro" id="IPR015424">
    <property type="entry name" value="PyrdxlP-dep_Trfase"/>
</dbReference>
<dbReference type="InterPro" id="IPR050106">
    <property type="entry name" value="HistidinolP_aminotransfase"/>
</dbReference>
<dbReference type="EC" id="2.6.1.9" evidence="3"/>
<dbReference type="CDD" id="cd00609">
    <property type="entry name" value="AAT_like"/>
    <property type="match status" value="1"/>
</dbReference>
<gene>
    <name evidence="12" type="primary">hisC2_6</name>
    <name evidence="12" type="ORF">GALL_97100</name>
</gene>
<dbReference type="GO" id="GO:0004400">
    <property type="term" value="F:histidinol-phosphate transaminase activity"/>
    <property type="evidence" value="ECO:0007669"/>
    <property type="project" value="UniProtKB-EC"/>
</dbReference>
<accession>A0A1J5SIE1</accession>
<evidence type="ECO:0000256" key="9">
    <source>
        <dbReference type="ARBA" id="ARBA00047481"/>
    </source>
</evidence>
<feature type="compositionally biased region" description="Basic and acidic residues" evidence="10">
    <location>
        <begin position="1"/>
        <end position="21"/>
    </location>
</feature>
<feature type="domain" description="Aminotransferase class I/classII large" evidence="11">
    <location>
        <begin position="20"/>
        <end position="323"/>
    </location>
</feature>
<evidence type="ECO:0000256" key="1">
    <source>
        <dbReference type="ARBA" id="ARBA00005011"/>
    </source>
</evidence>
<evidence type="ECO:0000256" key="7">
    <source>
        <dbReference type="ARBA" id="ARBA00022898"/>
    </source>
</evidence>
<reference evidence="12" key="1">
    <citation type="submission" date="2016-10" db="EMBL/GenBank/DDBJ databases">
        <title>Sequence of Gallionella enrichment culture.</title>
        <authorList>
            <person name="Poehlein A."/>
            <person name="Muehling M."/>
            <person name="Daniel R."/>
        </authorList>
    </citation>
    <scope>NUCLEOTIDE SEQUENCE</scope>
</reference>
<dbReference type="Pfam" id="PF00155">
    <property type="entry name" value="Aminotran_1_2"/>
    <property type="match status" value="1"/>
</dbReference>
<dbReference type="InterPro" id="IPR015422">
    <property type="entry name" value="PyrdxlP-dep_Trfase_small"/>
</dbReference>
<dbReference type="AlphaFoldDB" id="A0A1J5SIE1"/>
<comment type="caution">
    <text evidence="12">The sequence shown here is derived from an EMBL/GenBank/DDBJ whole genome shotgun (WGS) entry which is preliminary data.</text>
</comment>
<dbReference type="InterPro" id="IPR004839">
    <property type="entry name" value="Aminotransferase_I/II_large"/>
</dbReference>
<feature type="region of interest" description="Disordered" evidence="10">
    <location>
        <begin position="1"/>
        <end position="26"/>
    </location>
</feature>
<proteinExistence type="inferred from homology"/>
<name>A0A1J5SIE1_9ZZZZ</name>
<dbReference type="PANTHER" id="PTHR43643:SF6">
    <property type="entry name" value="HISTIDINOL-PHOSPHATE AMINOTRANSFERASE"/>
    <property type="match status" value="1"/>
</dbReference>
<evidence type="ECO:0000256" key="5">
    <source>
        <dbReference type="ARBA" id="ARBA00022605"/>
    </source>
</evidence>
<dbReference type="Gene3D" id="3.90.1150.10">
    <property type="entry name" value="Aspartate Aminotransferase, domain 1"/>
    <property type="match status" value="1"/>
</dbReference>
<evidence type="ECO:0000256" key="6">
    <source>
        <dbReference type="ARBA" id="ARBA00022679"/>
    </source>
</evidence>
<keyword evidence="5" id="KW-0028">Amino-acid biosynthesis</keyword>
<evidence type="ECO:0000256" key="4">
    <source>
        <dbReference type="ARBA" id="ARBA00022576"/>
    </source>
</evidence>
<comment type="pathway">
    <text evidence="1">Amino-acid biosynthesis; L-histidine biosynthesis; L-histidine from 5-phospho-alpha-D-ribose 1-diphosphate: step 7/9.</text>
</comment>
<evidence type="ECO:0000256" key="3">
    <source>
        <dbReference type="ARBA" id="ARBA00012748"/>
    </source>
</evidence>
<keyword evidence="6 12" id="KW-0808">Transferase</keyword>
<organism evidence="12">
    <name type="scientific">mine drainage metagenome</name>
    <dbReference type="NCBI Taxonomy" id="410659"/>
    <lineage>
        <taxon>unclassified sequences</taxon>
        <taxon>metagenomes</taxon>
        <taxon>ecological metagenomes</taxon>
    </lineage>
</organism>
<keyword evidence="8" id="KW-0368">Histidine biosynthesis</keyword>
<dbReference type="Gene3D" id="3.40.640.10">
    <property type="entry name" value="Type I PLP-dependent aspartate aminotransferase-like (Major domain)"/>
    <property type="match status" value="1"/>
</dbReference>
<dbReference type="SUPFAM" id="SSF53383">
    <property type="entry name" value="PLP-dependent transferases"/>
    <property type="match status" value="1"/>
</dbReference>